<proteinExistence type="predicted"/>
<dbReference type="PANTHER" id="PTHR22988:SF71">
    <property type="entry name" value="CITRON RHO-INTERACTING KINASE"/>
    <property type="match status" value="1"/>
</dbReference>
<feature type="compositionally biased region" description="Basic and acidic residues" evidence="7">
    <location>
        <begin position="419"/>
        <end position="434"/>
    </location>
</feature>
<evidence type="ECO:0000313" key="12">
    <source>
        <dbReference type="RefSeq" id="XP_018010622.1"/>
    </source>
</evidence>
<comment type="catalytic activity">
    <reaction evidence="4">
        <text>L-threonyl-[protein] + ATP = O-phospho-L-threonyl-[protein] + ADP + H(+)</text>
        <dbReference type="Rhea" id="RHEA:46608"/>
        <dbReference type="Rhea" id="RHEA-COMP:11060"/>
        <dbReference type="Rhea" id="RHEA-COMP:11605"/>
        <dbReference type="ChEBI" id="CHEBI:15378"/>
        <dbReference type="ChEBI" id="CHEBI:30013"/>
        <dbReference type="ChEBI" id="CHEBI:30616"/>
        <dbReference type="ChEBI" id="CHEBI:61977"/>
        <dbReference type="ChEBI" id="CHEBI:456216"/>
        <dbReference type="EC" id="2.7.11.1"/>
    </reaction>
</comment>
<dbReference type="GO" id="GO:0005737">
    <property type="term" value="C:cytoplasm"/>
    <property type="evidence" value="ECO:0007669"/>
    <property type="project" value="TreeGrafter"/>
</dbReference>
<evidence type="ECO:0000259" key="10">
    <source>
        <dbReference type="PROSITE" id="PS50219"/>
    </source>
</evidence>
<dbReference type="InterPro" id="IPR001849">
    <property type="entry name" value="PH_domain"/>
</dbReference>
<dbReference type="Gene3D" id="3.30.60.20">
    <property type="match status" value="1"/>
</dbReference>
<evidence type="ECO:0000313" key="11">
    <source>
        <dbReference type="Proteomes" id="UP000694843"/>
    </source>
</evidence>
<evidence type="ECO:0000256" key="5">
    <source>
        <dbReference type="ARBA" id="ARBA00048679"/>
    </source>
</evidence>
<dbReference type="PANTHER" id="PTHR22988">
    <property type="entry name" value="MYOTONIC DYSTROPHY S/T KINASE-RELATED"/>
    <property type="match status" value="1"/>
</dbReference>
<evidence type="ECO:0000256" key="3">
    <source>
        <dbReference type="ARBA" id="ARBA00022833"/>
    </source>
</evidence>
<dbReference type="SUPFAM" id="SSF57889">
    <property type="entry name" value="Cysteine-rich domain"/>
    <property type="match status" value="1"/>
</dbReference>
<dbReference type="InterPro" id="IPR001180">
    <property type="entry name" value="CNH_dom"/>
</dbReference>
<keyword evidence="3" id="KW-0862">Zinc</keyword>
<dbReference type="InterPro" id="IPR046349">
    <property type="entry name" value="C1-like_sf"/>
</dbReference>
<dbReference type="SUPFAM" id="SSF50729">
    <property type="entry name" value="PH domain-like"/>
    <property type="match status" value="1"/>
</dbReference>
<dbReference type="CDD" id="cd20814">
    <property type="entry name" value="CRIK"/>
    <property type="match status" value="1"/>
</dbReference>
<evidence type="ECO:0000259" key="8">
    <source>
        <dbReference type="PROSITE" id="PS50003"/>
    </source>
</evidence>
<feature type="region of interest" description="Disordered" evidence="7">
    <location>
        <begin position="320"/>
        <end position="460"/>
    </location>
</feature>
<organism evidence="11 12">
    <name type="scientific">Hyalella azteca</name>
    <name type="common">Amphipod</name>
    <dbReference type="NCBI Taxonomy" id="294128"/>
    <lineage>
        <taxon>Eukaryota</taxon>
        <taxon>Metazoa</taxon>
        <taxon>Ecdysozoa</taxon>
        <taxon>Arthropoda</taxon>
        <taxon>Crustacea</taxon>
        <taxon>Multicrustacea</taxon>
        <taxon>Malacostraca</taxon>
        <taxon>Eumalacostraca</taxon>
        <taxon>Peracarida</taxon>
        <taxon>Amphipoda</taxon>
        <taxon>Senticaudata</taxon>
        <taxon>Talitrida</taxon>
        <taxon>Talitroidea</taxon>
        <taxon>Hyalellidae</taxon>
        <taxon>Hyalella</taxon>
    </lineage>
</organism>
<feature type="coiled-coil region" evidence="6">
    <location>
        <begin position="120"/>
        <end position="256"/>
    </location>
</feature>
<dbReference type="OrthoDB" id="5919042at2759"/>
<dbReference type="PROSITE" id="PS00479">
    <property type="entry name" value="ZF_DAG_PE_1"/>
    <property type="match status" value="1"/>
</dbReference>
<keyword evidence="12" id="KW-0808">Transferase</keyword>
<feature type="compositionally biased region" description="Polar residues" evidence="7">
    <location>
        <begin position="360"/>
        <end position="413"/>
    </location>
</feature>
<dbReference type="InterPro" id="IPR050839">
    <property type="entry name" value="Rho-assoc_Ser/Thr_Kinase"/>
</dbReference>
<dbReference type="PROSITE" id="PS50003">
    <property type="entry name" value="PH_DOMAIN"/>
    <property type="match status" value="1"/>
</dbReference>
<name>A0A8B7NAK2_HYAAZ</name>
<keyword evidence="11" id="KW-1185">Reference proteome</keyword>
<dbReference type="GO" id="GO:0004674">
    <property type="term" value="F:protein serine/threonine kinase activity"/>
    <property type="evidence" value="ECO:0007669"/>
    <property type="project" value="UniProtKB-EC"/>
</dbReference>
<evidence type="ECO:0000256" key="2">
    <source>
        <dbReference type="ARBA" id="ARBA00022723"/>
    </source>
</evidence>
<dbReference type="Pfam" id="PF00130">
    <property type="entry name" value="C1_1"/>
    <property type="match status" value="1"/>
</dbReference>
<evidence type="ECO:0000256" key="1">
    <source>
        <dbReference type="ARBA" id="ARBA00022553"/>
    </source>
</evidence>
<keyword evidence="12" id="KW-0418">Kinase</keyword>
<dbReference type="PROSITE" id="PS50081">
    <property type="entry name" value="ZF_DAG_PE_2"/>
    <property type="match status" value="1"/>
</dbReference>
<dbReference type="Proteomes" id="UP000694843">
    <property type="component" value="Unplaced"/>
</dbReference>
<dbReference type="SMART" id="SM00036">
    <property type="entry name" value="CNH"/>
    <property type="match status" value="1"/>
</dbReference>
<feature type="coiled-coil region" evidence="6">
    <location>
        <begin position="16"/>
        <end position="95"/>
    </location>
</feature>
<sequence>MQQRIAELEEQLSVAHQAAASQLTQHQEAVQEAQAQVTLLQQKLASNEGVAADLTAATRQIEDIKVDKQEVERKLQEALQEASGLQRELQERDVQITKLQEGTALLKDLCSEQDEQLAQLDTLDERMQLQRQQREKLEEQVQSLQCEVKAAKAQVNEEKSLKVFQERQVKTLQAQLQQQEATHQQEQDALNKHCDEYAASNSKLLLRLSELEKELFSTEATVQALEESAEVQKEQLEALQQEAQGHIKHIQALKDTNFQLTQGLEEAIEKGQLYKRKMTELAGHLEEEREVMRDKELRTKMTTEQQTKLIDFLHAKLDDSNKKKSRTLSSKLFGGRDKENQSLTPYKSRSHLPTPDKCTLATTPHPNATPLQHSKLLKTSSTPPQSHKTPSTLLPQSSLKPPVAKTSSAQFATPMNEFKTPKVDLRTPKVDFKTPKVGTSNASVAAGAEGTPTTGRSRELASRQRIRHDIPHRFERSMIVQVGRCSGCLSSVPRGRFAYRCSHCGAVAHKHCTTGVPATCGLPQQLAQHFTHNTQTAKVLHEGWVKIPKASKACWEFCFTRLLSNGDLLVFDHEPSDAGDCSLAAPPSCNAPTSAAGVSELQPTSTISLCVPNCRLEVVSAVPRSEIPATSTVDLPYVFKVDVLRGYQQSIERLYLMTSNFEQKQRWVAALEHVAQQCGDSVSVTGDSNVRVLPLLQLPASSLTPNTLIFIHDDVCLLGCEEGLVSCSVEGSGELLKKARLGSLSAVQQLLDIPTAQRVAVIAGEDRSVYLLPHATLLGAARHCSADEPNVPHEAVAALSGVRCHLLATGVTTNGATFMCAAAEDRVSILVWDTSSSQLQVVRQYGTQEACTSCLFTPAALIVAADKLYEIDLTSFSIEEFLDESDTSLAYAVYGTARLSSYPLAILQVSESGKYGEFLICFNEFALFVDPYGQRSREHDIKFTRVPIAIEYCDGKLYLLHSNCIEVLRITSDSFTKVTSSQTGLDGPEFDSSSLGPSCLSASMALSQPHLIGKRAGGVVVRCEGEQGSLDVLQLTAEFPSAALSGSWSSLPSAITTASSDIADITSETSGSHSVGEKRKQDGKPAASSSARASAAPAKRSKQDLAH</sequence>
<feature type="domain" description="CNH" evidence="10">
    <location>
        <begin position="697"/>
        <end position="998"/>
    </location>
</feature>
<dbReference type="KEGG" id="hazt:108668012"/>
<dbReference type="InterPro" id="IPR002219">
    <property type="entry name" value="PKC_DAG/PE"/>
</dbReference>
<evidence type="ECO:0000256" key="6">
    <source>
        <dbReference type="SAM" id="Coils"/>
    </source>
</evidence>
<dbReference type="OMA" id="SICHESQ"/>
<dbReference type="SMART" id="SM00109">
    <property type="entry name" value="C1"/>
    <property type="match status" value="1"/>
</dbReference>
<comment type="catalytic activity">
    <reaction evidence="5">
        <text>L-seryl-[protein] + ATP = O-phospho-L-seryl-[protein] + ADP + H(+)</text>
        <dbReference type="Rhea" id="RHEA:17989"/>
        <dbReference type="Rhea" id="RHEA-COMP:9863"/>
        <dbReference type="Rhea" id="RHEA-COMP:11604"/>
        <dbReference type="ChEBI" id="CHEBI:15378"/>
        <dbReference type="ChEBI" id="CHEBI:29999"/>
        <dbReference type="ChEBI" id="CHEBI:30616"/>
        <dbReference type="ChEBI" id="CHEBI:83421"/>
        <dbReference type="ChEBI" id="CHEBI:456216"/>
        <dbReference type="EC" id="2.7.11.1"/>
    </reaction>
</comment>
<accession>A0A8B7NAK2</accession>
<reference evidence="12" key="1">
    <citation type="submission" date="2025-08" db="UniProtKB">
        <authorList>
            <consortium name="RefSeq"/>
        </authorList>
    </citation>
    <scope>IDENTIFICATION</scope>
</reference>
<dbReference type="PROSITE" id="PS50219">
    <property type="entry name" value="CNH"/>
    <property type="match status" value="1"/>
</dbReference>
<keyword evidence="1" id="KW-0597">Phosphoprotein</keyword>
<evidence type="ECO:0000259" key="9">
    <source>
        <dbReference type="PROSITE" id="PS50081"/>
    </source>
</evidence>
<evidence type="ECO:0000256" key="7">
    <source>
        <dbReference type="SAM" id="MobiDB-lite"/>
    </source>
</evidence>
<feature type="region of interest" description="Disordered" evidence="7">
    <location>
        <begin position="1065"/>
        <end position="1107"/>
    </location>
</feature>
<dbReference type="Pfam" id="PF00780">
    <property type="entry name" value="CNH"/>
    <property type="match status" value="1"/>
</dbReference>
<dbReference type="GO" id="GO:0031032">
    <property type="term" value="P:actomyosin structure organization"/>
    <property type="evidence" value="ECO:0007669"/>
    <property type="project" value="TreeGrafter"/>
</dbReference>
<dbReference type="RefSeq" id="XP_018010622.1">
    <property type="nucleotide sequence ID" value="XM_018155133.1"/>
</dbReference>
<dbReference type="GO" id="GO:0005856">
    <property type="term" value="C:cytoskeleton"/>
    <property type="evidence" value="ECO:0007669"/>
    <property type="project" value="TreeGrafter"/>
</dbReference>
<feature type="compositionally biased region" description="Low complexity" evidence="7">
    <location>
        <begin position="1084"/>
        <end position="1098"/>
    </location>
</feature>
<dbReference type="GO" id="GO:0046872">
    <property type="term" value="F:metal ion binding"/>
    <property type="evidence" value="ECO:0007669"/>
    <property type="project" value="UniProtKB-KW"/>
</dbReference>
<protein>
    <submittedName>
        <fullName evidence="12">Citron Rho-interacting kinase</fullName>
    </submittedName>
</protein>
<dbReference type="InterPro" id="IPR011993">
    <property type="entry name" value="PH-like_dom_sf"/>
</dbReference>
<dbReference type="AlphaFoldDB" id="A0A8B7NAK2"/>
<feature type="domain" description="PH" evidence="8">
    <location>
        <begin position="538"/>
        <end position="676"/>
    </location>
</feature>
<gene>
    <name evidence="12" type="primary">LOC108668012</name>
</gene>
<evidence type="ECO:0000256" key="4">
    <source>
        <dbReference type="ARBA" id="ARBA00047899"/>
    </source>
</evidence>
<keyword evidence="2" id="KW-0479">Metal-binding</keyword>
<dbReference type="Gene3D" id="2.30.29.30">
    <property type="entry name" value="Pleckstrin-homology domain (PH domain)/Phosphotyrosine-binding domain (PTB)"/>
    <property type="match status" value="1"/>
</dbReference>
<dbReference type="GeneID" id="108668012"/>
<keyword evidence="6" id="KW-0175">Coiled coil</keyword>
<feature type="domain" description="Phorbol-ester/DAG-type" evidence="9">
    <location>
        <begin position="471"/>
        <end position="520"/>
    </location>
</feature>